<protein>
    <recommendedName>
        <fullName evidence="1 3">chorismate mutase</fullName>
        <ecNumber evidence="1 3">5.4.99.5</ecNumber>
    </recommendedName>
</protein>
<dbReference type="Proteomes" id="UP000294545">
    <property type="component" value="Unassembled WGS sequence"/>
</dbReference>
<feature type="binding site" evidence="2">
    <location>
        <position position="5"/>
    </location>
    <ligand>
        <name>prephenate</name>
        <dbReference type="ChEBI" id="CHEBI:29934"/>
    </ligand>
</feature>
<feature type="binding site" evidence="2">
    <location>
        <position position="87"/>
    </location>
    <ligand>
        <name>prephenate</name>
        <dbReference type="ChEBI" id="CHEBI:29934"/>
    </ligand>
</feature>
<dbReference type="GO" id="GO:0004106">
    <property type="term" value="F:chorismate mutase activity"/>
    <property type="evidence" value="ECO:0007669"/>
    <property type="project" value="UniProtKB-UniRule"/>
</dbReference>
<evidence type="ECO:0000313" key="4">
    <source>
        <dbReference type="EMBL" id="TCK97994.1"/>
    </source>
</evidence>
<name>A0A4R1N1W9_9FIRM</name>
<dbReference type="SUPFAM" id="SSF55298">
    <property type="entry name" value="YjgF-like"/>
    <property type="match status" value="1"/>
</dbReference>
<dbReference type="GO" id="GO:0008652">
    <property type="term" value="P:amino acid biosynthetic process"/>
    <property type="evidence" value="ECO:0007669"/>
    <property type="project" value="UniProtKB-UniRule"/>
</dbReference>
<dbReference type="PANTHER" id="PTHR21164">
    <property type="entry name" value="CHORISMATE MUTASE"/>
    <property type="match status" value="1"/>
</dbReference>
<dbReference type="PANTHER" id="PTHR21164:SF0">
    <property type="entry name" value="CHORISMATE MUTASE AROH"/>
    <property type="match status" value="1"/>
</dbReference>
<dbReference type="UniPathway" id="UPA00120">
    <property type="reaction ID" value="UER00203"/>
</dbReference>
<keyword evidence="3" id="KW-0413">Isomerase</keyword>
<dbReference type="InterPro" id="IPR035959">
    <property type="entry name" value="RutC-like_sf"/>
</dbReference>
<comment type="caution">
    <text evidence="4">The sequence shown here is derived from an EMBL/GenBank/DDBJ whole genome shotgun (WGS) entry which is preliminary data.</text>
</comment>
<reference evidence="4 5" key="1">
    <citation type="submission" date="2019-03" db="EMBL/GenBank/DDBJ databases">
        <title>Genomic Encyclopedia of Type Strains, Phase IV (KMG-IV): sequencing the most valuable type-strain genomes for metagenomic binning, comparative biology and taxonomic classification.</title>
        <authorList>
            <person name="Goeker M."/>
        </authorList>
    </citation>
    <scope>NUCLEOTIDE SEQUENCE [LARGE SCALE GENOMIC DNA]</scope>
    <source>
        <strain evidence="4 5">DSM 24176</strain>
    </source>
</reference>
<organism evidence="4 5">
    <name type="scientific">Natranaerovirga hydrolytica</name>
    <dbReference type="NCBI Taxonomy" id="680378"/>
    <lineage>
        <taxon>Bacteria</taxon>
        <taxon>Bacillati</taxon>
        <taxon>Bacillota</taxon>
        <taxon>Clostridia</taxon>
        <taxon>Lachnospirales</taxon>
        <taxon>Natranaerovirgaceae</taxon>
        <taxon>Natranaerovirga</taxon>
    </lineage>
</organism>
<dbReference type="PROSITE" id="PS51167">
    <property type="entry name" value="CHORISMATE_MUT_1"/>
    <property type="match status" value="1"/>
</dbReference>
<keyword evidence="5" id="KW-1185">Reference proteome</keyword>
<dbReference type="InterPro" id="IPR008243">
    <property type="entry name" value="Chorismate_mutase_AroH"/>
</dbReference>
<evidence type="ECO:0000256" key="1">
    <source>
        <dbReference type="NCBIfam" id="TIGR01796"/>
    </source>
</evidence>
<evidence type="ECO:0000256" key="2">
    <source>
        <dbReference type="PIRSR" id="PIRSR005965-1"/>
    </source>
</evidence>
<feature type="binding site" evidence="2">
    <location>
        <position position="105"/>
    </location>
    <ligand>
        <name>prephenate</name>
        <dbReference type="ChEBI" id="CHEBI:29934"/>
    </ligand>
</feature>
<accession>A0A4R1N1W9</accession>
<gene>
    <name evidence="4" type="ORF">EDC19_0400</name>
</gene>
<keyword evidence="2 3" id="KW-0057">Aromatic amino acid biosynthesis</keyword>
<dbReference type="Gene3D" id="3.30.1330.40">
    <property type="entry name" value="RutC-like"/>
    <property type="match status" value="1"/>
</dbReference>
<dbReference type="NCBIfam" id="TIGR01796">
    <property type="entry name" value="CM_mono_aroH"/>
    <property type="match status" value="1"/>
</dbReference>
<proteinExistence type="predicted"/>
<keyword evidence="2 3" id="KW-0028">Amino-acid biosynthesis</keyword>
<evidence type="ECO:0000313" key="5">
    <source>
        <dbReference type="Proteomes" id="UP000294545"/>
    </source>
</evidence>
<dbReference type="AlphaFoldDB" id="A0A4R1N1W9"/>
<dbReference type="GO" id="GO:0009073">
    <property type="term" value="P:aromatic amino acid family biosynthetic process"/>
    <property type="evidence" value="ECO:0007669"/>
    <property type="project" value="UniProtKB-UniRule"/>
</dbReference>
<dbReference type="EC" id="5.4.99.5" evidence="1 3"/>
<dbReference type="RefSeq" id="WP_132279746.1">
    <property type="nucleotide sequence ID" value="NZ_SMGQ01000011.1"/>
</dbReference>
<dbReference type="CDD" id="cd02185">
    <property type="entry name" value="AroH"/>
    <property type="match status" value="1"/>
</dbReference>
<dbReference type="GO" id="GO:0046417">
    <property type="term" value="P:chorismate metabolic process"/>
    <property type="evidence" value="ECO:0007669"/>
    <property type="project" value="TreeGrafter"/>
</dbReference>
<dbReference type="PIRSF" id="PIRSF005965">
    <property type="entry name" value="Chor_mut_AroH"/>
    <property type="match status" value="1"/>
</dbReference>
<comment type="catalytic activity">
    <reaction evidence="3">
        <text>chorismate = prephenate</text>
        <dbReference type="Rhea" id="RHEA:13897"/>
        <dbReference type="ChEBI" id="CHEBI:29748"/>
        <dbReference type="ChEBI" id="CHEBI:29934"/>
        <dbReference type="EC" id="5.4.99.5"/>
    </reaction>
</comment>
<evidence type="ECO:0000256" key="3">
    <source>
        <dbReference type="PROSITE-ProRule" id="PRU00514"/>
    </source>
</evidence>
<dbReference type="OrthoDB" id="9802232at2"/>
<dbReference type="EMBL" id="SMGQ01000011">
    <property type="protein sequence ID" value="TCK97994.1"/>
    <property type="molecule type" value="Genomic_DNA"/>
</dbReference>
<dbReference type="Pfam" id="PF07736">
    <property type="entry name" value="CM_1"/>
    <property type="match status" value="1"/>
</dbReference>
<sequence length="118" mass="13501">MIGIRGATTVNNNNMTDITNETKKLLKTIITENHLEQEDMVSIIFSATKDLDTHYPAVAAREMGLTETPLFCVQEMDVVGSLQRCIRILIHYNKDMPKKEVKHIYLNEATKLRPDLQK</sequence>